<evidence type="ECO:0000256" key="3">
    <source>
        <dbReference type="ARBA" id="ARBA00022452"/>
    </source>
</evidence>
<dbReference type="SUPFAM" id="SSF49464">
    <property type="entry name" value="Carboxypeptidase regulatory domain-like"/>
    <property type="match status" value="1"/>
</dbReference>
<evidence type="ECO:0000256" key="1">
    <source>
        <dbReference type="ARBA" id="ARBA00004571"/>
    </source>
</evidence>
<evidence type="ECO:0000256" key="9">
    <source>
        <dbReference type="RuleBase" id="RU003357"/>
    </source>
</evidence>
<proteinExistence type="inferred from homology"/>
<dbReference type="Pfam" id="PF13715">
    <property type="entry name" value="CarbopepD_reg_2"/>
    <property type="match status" value="1"/>
</dbReference>
<dbReference type="RefSeq" id="WP_046146501.1">
    <property type="nucleotide sequence ID" value="NZ_KQ033912.1"/>
</dbReference>
<evidence type="ECO:0000256" key="4">
    <source>
        <dbReference type="ARBA" id="ARBA00022692"/>
    </source>
</evidence>
<protein>
    <submittedName>
        <fullName evidence="13">SusC/RagA family TonB-linked outer membrane protein</fullName>
    </submittedName>
</protein>
<dbReference type="NCBIfam" id="TIGR04057">
    <property type="entry name" value="SusC_RagA_signa"/>
    <property type="match status" value="1"/>
</dbReference>
<dbReference type="Pfam" id="PF07715">
    <property type="entry name" value="Plug"/>
    <property type="match status" value="1"/>
</dbReference>
<keyword evidence="3 8" id="KW-1134">Transmembrane beta strand</keyword>
<feature type="chain" id="PRO_5002489215" evidence="10">
    <location>
        <begin position="26"/>
        <end position="1106"/>
    </location>
</feature>
<dbReference type="PROSITE" id="PS52016">
    <property type="entry name" value="TONB_DEPENDENT_REC_3"/>
    <property type="match status" value="1"/>
</dbReference>
<dbReference type="NCBIfam" id="TIGR04056">
    <property type="entry name" value="OMP_RagA_SusC"/>
    <property type="match status" value="1"/>
</dbReference>
<evidence type="ECO:0000313" key="14">
    <source>
        <dbReference type="Proteomes" id="UP000033047"/>
    </source>
</evidence>
<dbReference type="InterPro" id="IPR036942">
    <property type="entry name" value="Beta-barrel_TonB_sf"/>
</dbReference>
<dbReference type="Pfam" id="PF00593">
    <property type="entry name" value="TonB_dep_Rec_b-barrel"/>
    <property type="match status" value="1"/>
</dbReference>
<evidence type="ECO:0000256" key="10">
    <source>
        <dbReference type="SAM" id="SignalP"/>
    </source>
</evidence>
<evidence type="ECO:0000256" key="7">
    <source>
        <dbReference type="ARBA" id="ARBA00023237"/>
    </source>
</evidence>
<evidence type="ECO:0000256" key="6">
    <source>
        <dbReference type="ARBA" id="ARBA00023136"/>
    </source>
</evidence>
<dbReference type="HOGENOM" id="CLU_004317_1_1_10"/>
<organism evidence="13 14">
    <name type="scientific">Parabacteroides goldsteinii DSM 19448 = WAL 12034</name>
    <dbReference type="NCBI Taxonomy" id="927665"/>
    <lineage>
        <taxon>Bacteria</taxon>
        <taxon>Pseudomonadati</taxon>
        <taxon>Bacteroidota</taxon>
        <taxon>Bacteroidia</taxon>
        <taxon>Bacteroidales</taxon>
        <taxon>Tannerellaceae</taxon>
        <taxon>Parabacteroides</taxon>
    </lineage>
</organism>
<evidence type="ECO:0000256" key="2">
    <source>
        <dbReference type="ARBA" id="ARBA00022448"/>
    </source>
</evidence>
<dbReference type="GO" id="GO:0009279">
    <property type="term" value="C:cell outer membrane"/>
    <property type="evidence" value="ECO:0007669"/>
    <property type="project" value="UniProtKB-SubCell"/>
</dbReference>
<comment type="subcellular location">
    <subcellularLocation>
        <location evidence="1 8">Cell outer membrane</location>
        <topology evidence="1 8">Multi-pass membrane protein</topology>
    </subcellularLocation>
</comment>
<keyword evidence="7 8" id="KW-0998">Cell outer membrane</keyword>
<dbReference type="InterPro" id="IPR008969">
    <property type="entry name" value="CarboxyPept-like_regulatory"/>
</dbReference>
<feature type="domain" description="TonB-dependent receptor-like beta-barrel" evidence="11">
    <location>
        <begin position="467"/>
        <end position="1072"/>
    </location>
</feature>
<evidence type="ECO:0000259" key="11">
    <source>
        <dbReference type="Pfam" id="PF00593"/>
    </source>
</evidence>
<dbReference type="EMBL" id="AQHV01000011">
    <property type="protein sequence ID" value="KKB56130.1"/>
    <property type="molecule type" value="Genomic_DNA"/>
</dbReference>
<dbReference type="SUPFAM" id="SSF56935">
    <property type="entry name" value="Porins"/>
    <property type="match status" value="1"/>
</dbReference>
<dbReference type="InterPro" id="IPR039426">
    <property type="entry name" value="TonB-dep_rcpt-like"/>
</dbReference>
<keyword evidence="4 8" id="KW-0812">Transmembrane</keyword>
<dbReference type="InterPro" id="IPR037066">
    <property type="entry name" value="Plug_dom_sf"/>
</dbReference>
<dbReference type="InterPro" id="IPR000531">
    <property type="entry name" value="Beta-barrel_TonB"/>
</dbReference>
<dbReference type="AlphaFoldDB" id="A0A0F5JF35"/>
<keyword evidence="5 9" id="KW-0798">TonB box</keyword>
<comment type="similarity">
    <text evidence="8 9">Belongs to the TonB-dependent receptor family.</text>
</comment>
<accession>A0A0F5JF35</accession>
<dbReference type="InterPro" id="IPR012910">
    <property type="entry name" value="Plug_dom"/>
</dbReference>
<feature type="domain" description="TonB-dependent receptor plug" evidence="12">
    <location>
        <begin position="131"/>
        <end position="236"/>
    </location>
</feature>
<keyword evidence="6 8" id="KW-0472">Membrane</keyword>
<dbReference type="InterPro" id="IPR023997">
    <property type="entry name" value="TonB-dep_OMP_SusC/RagA_CS"/>
</dbReference>
<name>A0A0F5JF35_9BACT</name>
<evidence type="ECO:0000256" key="5">
    <source>
        <dbReference type="ARBA" id="ARBA00023077"/>
    </source>
</evidence>
<evidence type="ECO:0000313" key="13">
    <source>
        <dbReference type="EMBL" id="KKB56130.1"/>
    </source>
</evidence>
<reference evidence="13 14" key="1">
    <citation type="submission" date="2013-04" db="EMBL/GenBank/DDBJ databases">
        <title>The Genome Sequence of Parabacteroides goldsteinii DSM 19448.</title>
        <authorList>
            <consortium name="The Broad Institute Genomics Platform"/>
            <person name="Earl A."/>
            <person name="Ward D."/>
            <person name="Feldgarden M."/>
            <person name="Gevers D."/>
            <person name="Martens E."/>
            <person name="Sakamoto M."/>
            <person name="Benno Y."/>
            <person name="Song Y."/>
            <person name="Liu C."/>
            <person name="Lee J."/>
            <person name="Bolanos M."/>
            <person name="Vaisanen M.L."/>
            <person name="Finegold S.M."/>
            <person name="Walker B."/>
            <person name="Young S."/>
            <person name="Zeng Q."/>
            <person name="Gargeya S."/>
            <person name="Fitzgerald M."/>
            <person name="Haas B."/>
            <person name="Abouelleil A."/>
            <person name="Allen A.W."/>
            <person name="Alvarado L."/>
            <person name="Arachchi H.M."/>
            <person name="Berlin A.M."/>
            <person name="Chapman S.B."/>
            <person name="Gainer-Dewar J."/>
            <person name="Goldberg J."/>
            <person name="Griggs A."/>
            <person name="Gujja S."/>
            <person name="Hansen M."/>
            <person name="Howarth C."/>
            <person name="Imamovic A."/>
            <person name="Ireland A."/>
            <person name="Larimer J."/>
            <person name="McCowan C."/>
            <person name="Murphy C."/>
            <person name="Pearson M."/>
            <person name="Poon T.W."/>
            <person name="Priest M."/>
            <person name="Roberts A."/>
            <person name="Saif S."/>
            <person name="Shea T."/>
            <person name="Sisk P."/>
            <person name="Sykes S."/>
            <person name="Wortman J."/>
            <person name="Nusbaum C."/>
            <person name="Birren B."/>
        </authorList>
    </citation>
    <scope>NUCLEOTIDE SEQUENCE [LARGE SCALE GENOMIC DNA]</scope>
    <source>
        <strain evidence="13 14">DSM 19448</strain>
    </source>
</reference>
<dbReference type="Gene3D" id="2.60.40.1120">
    <property type="entry name" value="Carboxypeptidase-like, regulatory domain"/>
    <property type="match status" value="1"/>
</dbReference>
<feature type="signal peptide" evidence="10">
    <location>
        <begin position="1"/>
        <end position="25"/>
    </location>
</feature>
<dbReference type="STRING" id="927665.HMPREF1535_02103"/>
<gene>
    <name evidence="13" type="ORF">HMPREF1535_02103</name>
</gene>
<sequence>MLKKTKLVSLILLSGALAVPVGAFAEIAPVKQSVSVSQQSGKVSGVVEDALGPIAGASVIVKGTTNGNVTDMDGNFTLEGVKKGDIIQISFIGYVTQEIKYTGQIALKVSLAEDSQALDEVVVVGYGTQKKANLTGAVAQVAGDVLENRPIANVGQGLQGVVPNLNITMNKGGAPGKGSDFNVRGTTSINGGSPLVLVDNVQMDANLVNPEDIASISVLKDAASSAIYGARAAYGVILITTKQGKKERAPQVSLSANGYWQSPAKRIHGLNSMEYINMYTDANNNGDGASPLNPKVVEYAKAYYNGTYAYPEFYDEGSSQNNWLYCGNTDWFDELYKTASFSQMYNVNVNGGSEKTTYYGSVGFNDVGGLLKESDDSYKKFNANLNVSTDVTKWLNVSFKMMDTYTKEAHPSGGTTSMNTTAYSGIEAYSGMMKNDLSPLMPVYHGHTGRLYNVPGAAAISDPNYTGGITTSGGKEYRDDGQRYFAGQGGNTNPIALQKQGGLNQYKTNDLWLTGAIRLTPLEGLVINADYTFNVYNQNSKQHVQRFTEYKAVAGTEGVYPWTNPSSATMTNQEDYYTAFNAFAEYTKSFNESTHNFKVMAGYNQEYKHTKSFWAGRKGLIDDSNPALNLASGEKNLGYEESQWAINGFFFRLNYNYKQRYLFEFNGRYDGSSKFPKDDRYAFFPSVSAAWRISEESFWEPMKGWWNDMKLRGSYGSLGNQVTGDLGNFPYLASYGTNTSYGIIFDGARPIAVTPSGLVSSSFTWETVNQMDFGADASFLDNKLAASFDWYRRNTKDMLTAGQALPAVLGTKVPVENAADLKTVGWELSLSWNDRLENGLNYWVKGVLADYQSTITRFENPTGSMYTTDKNGNTVNQNYVGYKINTLYGYSSDGLFQSDAEAAAADQSEFYGGQWKAGDVRYVDLNGDGKITRGKNTLDDMGDQKIIGNTTPRYSYGLTGGFEYKGFDFEMFWQGIGKRDYFCDDYAFWGFKSQWDVPLKQALDYWTPENTGAYFPRPLWTHGGNRQKSDRYLQNAAYIRLKNLTLGYTFPKQIMNKVGISRLRVYVQGENLLTFTPLIDSYDPETLSNMTYPISRKYSVGLNLTF</sequence>
<evidence type="ECO:0000259" key="12">
    <source>
        <dbReference type="Pfam" id="PF07715"/>
    </source>
</evidence>
<evidence type="ECO:0000256" key="8">
    <source>
        <dbReference type="PROSITE-ProRule" id="PRU01360"/>
    </source>
</evidence>
<keyword evidence="10" id="KW-0732">Signal</keyword>
<comment type="caution">
    <text evidence="13">The sequence shown here is derived from an EMBL/GenBank/DDBJ whole genome shotgun (WGS) entry which is preliminary data.</text>
</comment>
<dbReference type="PATRIC" id="fig|927665.4.peg.2158"/>
<keyword evidence="2 8" id="KW-0813">Transport</keyword>
<dbReference type="Gene3D" id="2.40.170.20">
    <property type="entry name" value="TonB-dependent receptor, beta-barrel domain"/>
    <property type="match status" value="1"/>
</dbReference>
<dbReference type="Proteomes" id="UP000033047">
    <property type="component" value="Unassembled WGS sequence"/>
</dbReference>
<dbReference type="InterPro" id="IPR023996">
    <property type="entry name" value="TonB-dep_OMP_SusC/RagA"/>
</dbReference>
<dbReference type="Gene3D" id="2.170.130.10">
    <property type="entry name" value="TonB-dependent receptor, plug domain"/>
    <property type="match status" value="1"/>
</dbReference>